<organism evidence="2 3">
    <name type="scientific">Scytalidium lignicola</name>
    <name type="common">Hyphomycete</name>
    <dbReference type="NCBI Taxonomy" id="5539"/>
    <lineage>
        <taxon>Eukaryota</taxon>
        <taxon>Fungi</taxon>
        <taxon>Dikarya</taxon>
        <taxon>Ascomycota</taxon>
        <taxon>Pezizomycotina</taxon>
        <taxon>Leotiomycetes</taxon>
        <taxon>Leotiomycetes incertae sedis</taxon>
        <taxon>Scytalidium</taxon>
    </lineage>
</organism>
<reference evidence="2 3" key="1">
    <citation type="submission" date="2018-05" db="EMBL/GenBank/DDBJ databases">
        <title>Draft genome sequence of Scytalidium lignicola DSM 105466, a ubiquitous saprotrophic fungus.</title>
        <authorList>
            <person name="Buettner E."/>
            <person name="Gebauer A.M."/>
            <person name="Hofrichter M."/>
            <person name="Liers C."/>
            <person name="Kellner H."/>
        </authorList>
    </citation>
    <scope>NUCLEOTIDE SEQUENCE [LARGE SCALE GENOMIC DNA]</scope>
    <source>
        <strain evidence="2 3">DSM 105466</strain>
    </source>
</reference>
<feature type="compositionally biased region" description="Basic and acidic residues" evidence="1">
    <location>
        <begin position="272"/>
        <end position="283"/>
    </location>
</feature>
<dbReference type="STRING" id="5539.A0A3E2HEH3"/>
<sequence length="474" mass="50672">MSMAPARQPFAPLNGSRLQSLTSLKNRQNALPNALASPIKRKAHSFEEDDSENIDPIIFLSPKRSKNPDGTSKDTFTKPASSQFYLTKAPSSPVDAFPSSTLKPTTAYAPSRPALQARSPVAKLHTTVAKPSPLSAPAGRSPTRRRIGILNRRRTANSPFTRIDPPKFNVSSGAASLGLGFSIDAALSGTVPSSSYATAGRQRQAVAAAAQQHIHVPISSLPKNCELPVSLHAPEIKDSWFFDIHEDTPEELATNLMEHSTCTLDISSDEESAAKMKDERGKENVPPLDDISQTRTTISSLPASSLSSSSSSEASESKPGHRGSRRSSNSSSRKDIDDGAIDVDRAPLGEMLAEDFYPEGCDGTSVFVIPATDAESEVDVEAQAEVEREQEGVPGMEESSMPSAPLDATPNVDVHVNADVNVDMVGNEEQINVDALMQKDAEEMAAPPAALLCPIEKAEENFEVWESGSAKGDE</sequence>
<feature type="compositionally biased region" description="Low complexity" evidence="1">
    <location>
        <begin position="299"/>
        <end position="314"/>
    </location>
</feature>
<feature type="non-terminal residue" evidence="2">
    <location>
        <position position="1"/>
    </location>
</feature>
<evidence type="ECO:0000313" key="3">
    <source>
        <dbReference type="Proteomes" id="UP000258309"/>
    </source>
</evidence>
<comment type="caution">
    <text evidence="2">The sequence shown here is derived from an EMBL/GenBank/DDBJ whole genome shotgun (WGS) entry which is preliminary data.</text>
</comment>
<dbReference type="OMA" id="WESGSAH"/>
<feature type="region of interest" description="Disordered" evidence="1">
    <location>
        <begin position="1"/>
        <end position="78"/>
    </location>
</feature>
<feature type="region of interest" description="Disordered" evidence="1">
    <location>
        <begin position="388"/>
        <end position="409"/>
    </location>
</feature>
<feature type="non-terminal residue" evidence="2">
    <location>
        <position position="474"/>
    </location>
</feature>
<feature type="region of interest" description="Disordered" evidence="1">
    <location>
        <begin position="95"/>
        <end position="115"/>
    </location>
</feature>
<evidence type="ECO:0000256" key="1">
    <source>
        <dbReference type="SAM" id="MobiDB-lite"/>
    </source>
</evidence>
<gene>
    <name evidence="2" type="ORF">B7463_g4798</name>
</gene>
<feature type="compositionally biased region" description="Polar residues" evidence="1">
    <location>
        <begin position="16"/>
        <end position="31"/>
    </location>
</feature>
<dbReference type="OrthoDB" id="425602at2759"/>
<dbReference type="EMBL" id="NCSJ02000074">
    <property type="protein sequence ID" value="RFU31491.1"/>
    <property type="molecule type" value="Genomic_DNA"/>
</dbReference>
<evidence type="ECO:0000313" key="2">
    <source>
        <dbReference type="EMBL" id="RFU31491.1"/>
    </source>
</evidence>
<dbReference type="Proteomes" id="UP000258309">
    <property type="component" value="Unassembled WGS sequence"/>
</dbReference>
<feature type="region of interest" description="Disordered" evidence="1">
    <location>
        <begin position="270"/>
        <end position="342"/>
    </location>
</feature>
<evidence type="ECO:0008006" key="4">
    <source>
        <dbReference type="Google" id="ProtNLM"/>
    </source>
</evidence>
<accession>A0A3E2HEH3</accession>
<protein>
    <recommendedName>
        <fullName evidence="4">Thymidylate kinase</fullName>
    </recommendedName>
</protein>
<proteinExistence type="predicted"/>
<dbReference type="AlphaFoldDB" id="A0A3E2HEH3"/>
<keyword evidence="3" id="KW-1185">Reference proteome</keyword>
<feature type="compositionally biased region" description="Basic and acidic residues" evidence="1">
    <location>
        <begin position="332"/>
        <end position="342"/>
    </location>
</feature>
<name>A0A3E2HEH3_SCYLI</name>